<keyword evidence="3" id="KW-1185">Reference proteome</keyword>
<dbReference type="AlphaFoldDB" id="Q2J916"/>
<dbReference type="STRING" id="106370.Francci3_2868"/>
<dbReference type="SMART" id="SM00481">
    <property type="entry name" value="POLIIIAc"/>
    <property type="match status" value="1"/>
</dbReference>
<sequence length="59" mass="6696">MLKEVFRQQMPAVAITDHGYMYGAYDFHKQATAAGVKPIIGCEAYVAPESRPLKQRVRR</sequence>
<accession>Q2J916</accession>
<dbReference type="PANTHER" id="PTHR32294">
    <property type="entry name" value="DNA POLYMERASE III SUBUNIT ALPHA"/>
    <property type="match status" value="1"/>
</dbReference>
<dbReference type="InterPro" id="IPR004805">
    <property type="entry name" value="DnaE2/DnaE/PolC"/>
</dbReference>
<evidence type="ECO:0000259" key="1">
    <source>
        <dbReference type="SMART" id="SM00481"/>
    </source>
</evidence>
<dbReference type="Proteomes" id="UP000001937">
    <property type="component" value="Chromosome"/>
</dbReference>
<dbReference type="KEGG" id="fra:Francci3_2868"/>
<dbReference type="HOGENOM" id="CLU_2953790_0_0_11"/>
<dbReference type="InterPro" id="IPR016195">
    <property type="entry name" value="Pol/histidinol_Pase-like"/>
</dbReference>
<dbReference type="GO" id="GO:0008408">
    <property type="term" value="F:3'-5' exonuclease activity"/>
    <property type="evidence" value="ECO:0007669"/>
    <property type="project" value="InterPro"/>
</dbReference>
<dbReference type="PANTHER" id="PTHR32294:SF0">
    <property type="entry name" value="DNA POLYMERASE III SUBUNIT ALPHA"/>
    <property type="match status" value="1"/>
</dbReference>
<dbReference type="InterPro" id="IPR004013">
    <property type="entry name" value="PHP_dom"/>
</dbReference>
<protein>
    <submittedName>
        <fullName evidence="2">Phosphoesterase PHP-like</fullName>
    </submittedName>
</protein>
<dbReference type="EMBL" id="CP000249">
    <property type="protein sequence ID" value="ABD12226.1"/>
    <property type="molecule type" value="Genomic_DNA"/>
</dbReference>
<gene>
    <name evidence="2" type="ordered locus">Francci3_2868</name>
</gene>
<name>Q2J916_FRACC</name>
<organism evidence="2 3">
    <name type="scientific">Frankia casuarinae (strain DSM 45818 / CECT 9043 / HFP020203 / CcI3)</name>
    <dbReference type="NCBI Taxonomy" id="106370"/>
    <lineage>
        <taxon>Bacteria</taxon>
        <taxon>Bacillati</taxon>
        <taxon>Actinomycetota</taxon>
        <taxon>Actinomycetes</taxon>
        <taxon>Frankiales</taxon>
        <taxon>Frankiaceae</taxon>
        <taxon>Frankia</taxon>
    </lineage>
</organism>
<dbReference type="SUPFAM" id="SSF89550">
    <property type="entry name" value="PHP domain-like"/>
    <property type="match status" value="1"/>
</dbReference>
<dbReference type="Gene3D" id="3.20.20.140">
    <property type="entry name" value="Metal-dependent hydrolases"/>
    <property type="match status" value="1"/>
</dbReference>
<dbReference type="Pfam" id="PF02811">
    <property type="entry name" value="PHP"/>
    <property type="match status" value="1"/>
</dbReference>
<evidence type="ECO:0000313" key="3">
    <source>
        <dbReference type="Proteomes" id="UP000001937"/>
    </source>
</evidence>
<reference evidence="2 3" key="1">
    <citation type="journal article" date="2007" name="Genome Res.">
        <title>Genome characteristics of facultatively symbiotic Frankia sp. strains reflect host range and host plant biogeography.</title>
        <authorList>
            <person name="Normand P."/>
            <person name="Lapierre P."/>
            <person name="Tisa L.S."/>
            <person name="Gogarten J.P."/>
            <person name="Alloisio N."/>
            <person name="Bagnarol E."/>
            <person name="Bassi C.A."/>
            <person name="Berry A.M."/>
            <person name="Bickhart D.M."/>
            <person name="Choisne N."/>
            <person name="Couloux A."/>
            <person name="Cournoyer B."/>
            <person name="Cruveiller S."/>
            <person name="Daubin V."/>
            <person name="Demange N."/>
            <person name="Francino M.P."/>
            <person name="Goltsman E."/>
            <person name="Huang Y."/>
            <person name="Kopp O.R."/>
            <person name="Labarre L."/>
            <person name="Lapidus A."/>
            <person name="Lavire C."/>
            <person name="Marechal J."/>
            <person name="Martinez M."/>
            <person name="Mastronunzio J.E."/>
            <person name="Mullin B.C."/>
            <person name="Niemann J."/>
            <person name="Pujic P."/>
            <person name="Rawnsley T."/>
            <person name="Rouy Z."/>
            <person name="Schenowitz C."/>
            <person name="Sellstedt A."/>
            <person name="Tavares F."/>
            <person name="Tomkins J.P."/>
            <person name="Vallenet D."/>
            <person name="Valverde C."/>
            <person name="Wall L.G."/>
            <person name="Wang Y."/>
            <person name="Medigue C."/>
            <person name="Benson D.R."/>
        </authorList>
    </citation>
    <scope>NUCLEOTIDE SEQUENCE [LARGE SCALE GENOMIC DNA]</scope>
    <source>
        <strain evidence="3">DSM 45818 / CECT 9043 / CcI3</strain>
    </source>
</reference>
<evidence type="ECO:0000313" key="2">
    <source>
        <dbReference type="EMBL" id="ABD12226.1"/>
    </source>
</evidence>
<dbReference type="eggNOG" id="COG0587">
    <property type="taxonomic scope" value="Bacteria"/>
</dbReference>
<feature type="domain" description="Polymerase/histidinol phosphatase N-terminal" evidence="1">
    <location>
        <begin position="1"/>
        <end position="48"/>
    </location>
</feature>
<dbReference type="InterPro" id="IPR003141">
    <property type="entry name" value="Pol/His_phosphatase_N"/>
</dbReference>
<proteinExistence type="predicted"/>
<dbReference type="GO" id="GO:0006260">
    <property type="term" value="P:DNA replication"/>
    <property type="evidence" value="ECO:0007669"/>
    <property type="project" value="InterPro"/>
</dbReference>